<dbReference type="HOGENOM" id="CLU_033405_1_0_9"/>
<dbReference type="OrthoDB" id="9762978at2"/>
<feature type="transmembrane region" description="Helical" evidence="9">
    <location>
        <begin position="76"/>
        <end position="103"/>
    </location>
</feature>
<sequence>MSNKTKRDPYLWEAGLSFLAIIISISLAIVKFGSEPHIALFIGTIVASLVALKAGYKWKEIEEGMKNGINNSLQAIIILMIIGIIIGIWISAGVVPTMIYYGLKVLNPTYFLVATALICSITSLGTGSSWTTVGTVGIAMMAIGEGLGIPLPVVAGSIISGAWFGDKISPLSDTTNLAPAMAGAKLYDHIKHMLYTTSVGYGITLVIFTFLGFKYGGGAAEMGQVDLLLKGLSGAFNINLMLLLPPVIVIGLAVKKVPAIPALAIGAIAGALFGVIFQGIGFGDILNAGYGGYVSNTGMDSVDSLLSNGGVTAMMYSISIIFLAMMFGGVMEETNQLKVIVTSVLTKLKSDNSLVAATVLTGILMNITLADEYMSIVITGRTYAQAYRDRGLKAKNLSRALEDGATQTCALVPWNTNGAYVAGTLGIATLAYLPFCFFNWITPIVSIVFALLGITIEHEDDYVAEDENQKLA</sequence>
<feature type="transmembrane region" description="Helical" evidence="9">
    <location>
        <begin position="194"/>
        <end position="215"/>
    </location>
</feature>
<keyword evidence="12" id="KW-1185">Reference proteome</keyword>
<evidence type="ECO:0000256" key="5">
    <source>
        <dbReference type="ARBA" id="ARBA00022692"/>
    </source>
</evidence>
<dbReference type="GO" id="GO:0005886">
    <property type="term" value="C:plasma membrane"/>
    <property type="evidence" value="ECO:0007669"/>
    <property type="project" value="UniProtKB-SubCell"/>
</dbReference>
<keyword evidence="3" id="KW-0050">Antiport</keyword>
<dbReference type="Proteomes" id="UP000006866">
    <property type="component" value="Chromosome"/>
</dbReference>
<dbReference type="Pfam" id="PF03553">
    <property type="entry name" value="Na_H_antiporter"/>
    <property type="match status" value="1"/>
</dbReference>
<dbReference type="InterPro" id="IPR018461">
    <property type="entry name" value="Na/H_Antiport_NhaC-like_C"/>
</dbReference>
<comment type="similarity">
    <text evidence="8">Belongs to the NhaC Na(+)/H(+) (TC 2.A.35) antiporter family.</text>
</comment>
<dbReference type="EMBL" id="CP002175">
    <property type="protein sequence ID" value="ADO77681.1"/>
    <property type="molecule type" value="Genomic_DNA"/>
</dbReference>
<keyword evidence="4" id="KW-1003">Cell membrane</keyword>
<reference evidence="11 12" key="2">
    <citation type="journal article" date="2011" name="Stand. Genomic Sci.">
        <title>Complete genome sequence of the extremely halophilic Halanaerobium praevalens type strain (GSL).</title>
        <authorList>
            <person name="Ivanova N."/>
            <person name="Sikorski J."/>
            <person name="Chertkov O."/>
            <person name="Nolan M."/>
            <person name="Lucas S."/>
            <person name="Hammon N."/>
            <person name="Deshpande S."/>
            <person name="Cheng J.F."/>
            <person name="Tapia R."/>
            <person name="Han C."/>
            <person name="Goodwin L."/>
            <person name="Pitluck S."/>
            <person name="Huntemann M."/>
            <person name="Liolios K."/>
            <person name="Pagani I."/>
            <person name="Mavromatis K."/>
            <person name="Ovchinikova G."/>
            <person name="Pati A."/>
            <person name="Chen A."/>
            <person name="Palaniappan K."/>
            <person name="Land M."/>
            <person name="Hauser L."/>
            <person name="Brambilla E.M."/>
            <person name="Kannan K.P."/>
            <person name="Rohde M."/>
            <person name="Tindall B.J."/>
            <person name="Goker M."/>
            <person name="Detter J.C."/>
            <person name="Woyke T."/>
            <person name="Bristow J."/>
            <person name="Eisen J.A."/>
            <person name="Markowitz V."/>
            <person name="Hugenholtz P."/>
            <person name="Kyrpides N.C."/>
            <person name="Klenk H.P."/>
            <person name="Lapidus A."/>
        </authorList>
    </citation>
    <scope>NUCLEOTIDE SEQUENCE [LARGE SCALE GENOMIC DNA]</scope>
    <source>
        <strain evidence="12">ATCC 33744 / DSM 2228 / GSL</strain>
    </source>
</reference>
<evidence type="ECO:0000259" key="10">
    <source>
        <dbReference type="Pfam" id="PF03553"/>
    </source>
</evidence>
<dbReference type="InterPro" id="IPR004770">
    <property type="entry name" value="Na/H_antiport_NhaC"/>
</dbReference>
<keyword evidence="5 9" id="KW-0812">Transmembrane</keyword>
<protein>
    <submittedName>
        <fullName evidence="11">Na+/H+ antiporter NhaC</fullName>
    </submittedName>
</protein>
<dbReference type="PATRIC" id="fig|572479.3.peg.1574"/>
<evidence type="ECO:0000313" key="11">
    <source>
        <dbReference type="EMBL" id="ADO77681.1"/>
    </source>
</evidence>
<evidence type="ECO:0000256" key="6">
    <source>
        <dbReference type="ARBA" id="ARBA00022989"/>
    </source>
</evidence>
<dbReference type="PANTHER" id="PTHR33451">
    <property type="entry name" value="MALATE-2H(+)/NA(+)-LACTATE ANTIPORTER"/>
    <property type="match status" value="1"/>
</dbReference>
<accession>E3DP48</accession>
<comment type="subcellular location">
    <subcellularLocation>
        <location evidence="1">Cell membrane</location>
        <topology evidence="1">Multi-pass membrane protein</topology>
    </subcellularLocation>
</comment>
<organism evidence="11 12">
    <name type="scientific">Halanaerobium praevalens (strain ATCC 33744 / DSM 2228 / GSL)</name>
    <dbReference type="NCBI Taxonomy" id="572479"/>
    <lineage>
        <taxon>Bacteria</taxon>
        <taxon>Bacillati</taxon>
        <taxon>Bacillota</taxon>
        <taxon>Clostridia</taxon>
        <taxon>Halanaerobiales</taxon>
        <taxon>Halanaerobiaceae</taxon>
        <taxon>Halanaerobium</taxon>
    </lineage>
</organism>
<evidence type="ECO:0000256" key="2">
    <source>
        <dbReference type="ARBA" id="ARBA00022448"/>
    </source>
</evidence>
<name>E3DP48_HALPG</name>
<dbReference type="eggNOG" id="COG1757">
    <property type="taxonomic scope" value="Bacteria"/>
</dbReference>
<evidence type="ECO:0000313" key="12">
    <source>
        <dbReference type="Proteomes" id="UP000006866"/>
    </source>
</evidence>
<feature type="transmembrane region" description="Helical" evidence="9">
    <location>
        <begin position="235"/>
        <end position="254"/>
    </location>
</feature>
<evidence type="ECO:0000256" key="4">
    <source>
        <dbReference type="ARBA" id="ARBA00022475"/>
    </source>
</evidence>
<keyword evidence="2" id="KW-0813">Transport</keyword>
<dbReference type="PANTHER" id="PTHR33451:SF3">
    <property type="entry name" value="MALATE-2H(+)_NA(+)-LACTATE ANTIPORTER"/>
    <property type="match status" value="1"/>
</dbReference>
<feature type="transmembrane region" description="Helical" evidence="9">
    <location>
        <begin position="12"/>
        <end position="32"/>
    </location>
</feature>
<feature type="transmembrane region" description="Helical" evidence="9">
    <location>
        <begin position="261"/>
        <end position="280"/>
    </location>
</feature>
<gene>
    <name evidence="11" type="ordered locus">Hprae_1554</name>
</gene>
<dbReference type="GO" id="GO:0015297">
    <property type="term" value="F:antiporter activity"/>
    <property type="evidence" value="ECO:0007669"/>
    <property type="project" value="UniProtKB-KW"/>
</dbReference>
<evidence type="ECO:0000256" key="8">
    <source>
        <dbReference type="ARBA" id="ARBA00038435"/>
    </source>
</evidence>
<evidence type="ECO:0000256" key="9">
    <source>
        <dbReference type="SAM" id="Phobius"/>
    </source>
</evidence>
<feature type="transmembrane region" description="Helical" evidence="9">
    <location>
        <begin position="430"/>
        <end position="452"/>
    </location>
</feature>
<dbReference type="AlphaFoldDB" id="E3DP48"/>
<evidence type="ECO:0000256" key="1">
    <source>
        <dbReference type="ARBA" id="ARBA00004651"/>
    </source>
</evidence>
<dbReference type="STRING" id="572479.Hprae_1554"/>
<feature type="transmembrane region" description="Helical" evidence="9">
    <location>
        <begin position="352"/>
        <end position="370"/>
    </location>
</feature>
<dbReference type="InterPro" id="IPR052180">
    <property type="entry name" value="NhaC_Na-H+_Antiporter"/>
</dbReference>
<dbReference type="KEGG" id="hpk:Hprae_1554"/>
<proteinExistence type="inferred from homology"/>
<keyword evidence="6 9" id="KW-1133">Transmembrane helix</keyword>
<feature type="transmembrane region" description="Helical" evidence="9">
    <location>
        <begin position="109"/>
        <end position="133"/>
    </location>
</feature>
<dbReference type="NCBIfam" id="TIGR00931">
    <property type="entry name" value="antiport_nhaC"/>
    <property type="match status" value="1"/>
</dbReference>
<reference evidence="12" key="1">
    <citation type="submission" date="2010-10" db="EMBL/GenBank/DDBJ databases">
        <title>The complete genome of Halanaerobium praevalens DSM 2228.</title>
        <authorList>
            <consortium name="US DOE Joint Genome Institute (JGI-PGF)"/>
            <person name="Lucas S."/>
            <person name="Copeland A."/>
            <person name="Lapidus A."/>
            <person name="Glavina del Rio T."/>
            <person name="Dalin E."/>
            <person name="Tice H."/>
            <person name="Bruce D."/>
            <person name="Goodwin L."/>
            <person name="Pitluck S."/>
            <person name="Kyrpides N."/>
            <person name="Mavromatis K."/>
            <person name="Ivanova N."/>
            <person name="Ovchinnikova G."/>
            <person name="Chertkov O."/>
            <person name="Detter J.C."/>
            <person name="Han C."/>
            <person name="Larimer F."/>
            <person name="Land M."/>
            <person name="Hauser L."/>
            <person name="Markowitz V."/>
            <person name="Cheng J.-F."/>
            <person name="Hugenholtz P."/>
            <person name="Woyke T."/>
            <person name="Wu D."/>
            <person name="Tindall B."/>
            <person name="Pomrenke H.G."/>
            <person name="Brambilla E."/>
            <person name="Klenk H.-P."/>
            <person name="Eisen J.A."/>
        </authorList>
    </citation>
    <scope>NUCLEOTIDE SEQUENCE [LARGE SCALE GENOMIC DNA]</scope>
    <source>
        <strain evidence="12">ATCC 33744 / DSM 2228 / GSL</strain>
    </source>
</reference>
<evidence type="ECO:0000256" key="3">
    <source>
        <dbReference type="ARBA" id="ARBA00022449"/>
    </source>
</evidence>
<feature type="domain" description="Na+/H+ antiporter NhaC-like C-terminal" evidence="10">
    <location>
        <begin position="161"/>
        <end position="454"/>
    </location>
</feature>
<evidence type="ECO:0000256" key="7">
    <source>
        <dbReference type="ARBA" id="ARBA00023136"/>
    </source>
</evidence>
<feature type="transmembrane region" description="Helical" evidence="9">
    <location>
        <begin position="313"/>
        <end position="331"/>
    </location>
</feature>
<dbReference type="RefSeq" id="WP_014553701.1">
    <property type="nucleotide sequence ID" value="NC_017455.1"/>
</dbReference>
<keyword evidence="7 9" id="KW-0472">Membrane</keyword>
<feature type="transmembrane region" description="Helical" evidence="9">
    <location>
        <begin position="38"/>
        <end position="56"/>
    </location>
</feature>